<reference evidence="1" key="1">
    <citation type="submission" date="2021-02" db="EMBL/GenBank/DDBJ databases">
        <title>Genome sequence Cadophora malorum strain M34.</title>
        <authorList>
            <person name="Stefanovic E."/>
            <person name="Vu D."/>
            <person name="Scully C."/>
            <person name="Dijksterhuis J."/>
            <person name="Roader J."/>
            <person name="Houbraken J."/>
        </authorList>
    </citation>
    <scope>NUCLEOTIDE SEQUENCE</scope>
    <source>
        <strain evidence="1">M34</strain>
    </source>
</reference>
<dbReference type="AlphaFoldDB" id="A0A8H7SW16"/>
<evidence type="ECO:0000313" key="2">
    <source>
        <dbReference type="Proteomes" id="UP000664132"/>
    </source>
</evidence>
<dbReference type="Proteomes" id="UP000664132">
    <property type="component" value="Unassembled WGS sequence"/>
</dbReference>
<keyword evidence="2" id="KW-1185">Reference proteome</keyword>
<evidence type="ECO:0000313" key="1">
    <source>
        <dbReference type="EMBL" id="KAG4410494.1"/>
    </source>
</evidence>
<organism evidence="1 2">
    <name type="scientific">Cadophora malorum</name>
    <dbReference type="NCBI Taxonomy" id="108018"/>
    <lineage>
        <taxon>Eukaryota</taxon>
        <taxon>Fungi</taxon>
        <taxon>Dikarya</taxon>
        <taxon>Ascomycota</taxon>
        <taxon>Pezizomycotina</taxon>
        <taxon>Leotiomycetes</taxon>
        <taxon>Helotiales</taxon>
        <taxon>Ploettnerulaceae</taxon>
        <taxon>Cadophora</taxon>
    </lineage>
</organism>
<accession>A0A8H7SW16</accession>
<feature type="non-terminal residue" evidence="1">
    <location>
        <position position="96"/>
    </location>
</feature>
<dbReference type="OrthoDB" id="2823490at2759"/>
<sequence>MEHHKAPGPFDYHLDVMLINGADLWPTWLYAPCLTTRVESLVATLRDLGPADGRYGRGFRGGDGGPPWIVWSFHNLLIRFLEAGPMGPQDRSIDRG</sequence>
<comment type="caution">
    <text evidence="1">The sequence shown here is derived from an EMBL/GenBank/DDBJ whole genome shotgun (WGS) entry which is preliminary data.</text>
</comment>
<gene>
    <name evidence="1" type="ORF">IFR04_016372</name>
</gene>
<name>A0A8H7SW16_9HELO</name>
<protein>
    <submittedName>
        <fullName evidence="1">Uncharacterized protein</fullName>
    </submittedName>
</protein>
<proteinExistence type="predicted"/>
<dbReference type="EMBL" id="JAFJYH010000707">
    <property type="protein sequence ID" value="KAG4410494.1"/>
    <property type="molecule type" value="Genomic_DNA"/>
</dbReference>